<dbReference type="Proteomes" id="UP000001950">
    <property type="component" value="Chromosome 4"/>
</dbReference>
<dbReference type="RefSeq" id="XP_953267.1">
    <property type="nucleotide sequence ID" value="XM_948174.1"/>
</dbReference>
<dbReference type="VEuPathDB" id="PiroplasmaDB:TA10825"/>
<evidence type="ECO:0000313" key="2">
    <source>
        <dbReference type="EMBL" id="CAI76642.1"/>
    </source>
</evidence>
<name>Q4U961_THEAN</name>
<keyword evidence="1" id="KW-0812">Transmembrane</keyword>
<dbReference type="AlphaFoldDB" id="Q4U961"/>
<proteinExistence type="predicted"/>
<evidence type="ECO:0000313" key="3">
    <source>
        <dbReference type="Proteomes" id="UP000001950"/>
    </source>
</evidence>
<feature type="transmembrane region" description="Helical" evidence="1">
    <location>
        <begin position="72"/>
        <end position="92"/>
    </location>
</feature>
<gene>
    <name evidence="2" type="ORF">TA10825</name>
</gene>
<dbReference type="InParanoid" id="Q4U961"/>
<dbReference type="EMBL" id="CR940353">
    <property type="protein sequence ID" value="CAI76642.1"/>
    <property type="molecule type" value="Genomic_DNA"/>
</dbReference>
<keyword evidence="1" id="KW-1133">Transmembrane helix</keyword>
<dbReference type="KEGG" id="tan:TA10825"/>
<keyword evidence="1" id="KW-0472">Membrane</keyword>
<protein>
    <submittedName>
        <fullName evidence="2">Uncharacterized protein</fullName>
    </submittedName>
</protein>
<sequence>MYNLIILLLIFLLNEVPPYFGYFTLYIQVLSRRLVNIRGNYICTHYHLKCPQAMLDLPLLLVNHQLMELQDYLRRPLLVFLSFLLFFKLTVVRQKELFVARKYKNYSTATVNPVYVRNQEL</sequence>
<dbReference type="GeneID" id="3862821"/>
<keyword evidence="3" id="KW-1185">Reference proteome</keyword>
<accession>Q4U961</accession>
<organism evidence="2 3">
    <name type="scientific">Theileria annulata</name>
    <dbReference type="NCBI Taxonomy" id="5874"/>
    <lineage>
        <taxon>Eukaryota</taxon>
        <taxon>Sar</taxon>
        <taxon>Alveolata</taxon>
        <taxon>Apicomplexa</taxon>
        <taxon>Aconoidasida</taxon>
        <taxon>Piroplasmida</taxon>
        <taxon>Theileriidae</taxon>
        <taxon>Theileria</taxon>
    </lineage>
</organism>
<evidence type="ECO:0000256" key="1">
    <source>
        <dbReference type="SAM" id="Phobius"/>
    </source>
</evidence>
<reference evidence="2 3" key="1">
    <citation type="journal article" date="2005" name="Science">
        <title>Genome of the host-cell transforming parasite Theileria annulata compared with T. parva.</title>
        <authorList>
            <person name="Pain A."/>
            <person name="Renauld H."/>
            <person name="Berriman M."/>
            <person name="Murphy L."/>
            <person name="Yeats C.A."/>
            <person name="Weir W."/>
            <person name="Kerhornou A."/>
            <person name="Aslett M."/>
            <person name="Bishop R."/>
            <person name="Bouchier C."/>
            <person name="Cochet M."/>
            <person name="Coulson R.M.R."/>
            <person name="Cronin A."/>
            <person name="de Villiers E.P."/>
            <person name="Fraser A."/>
            <person name="Fosker N."/>
            <person name="Gardner M."/>
            <person name="Goble A."/>
            <person name="Griffiths-Jones S."/>
            <person name="Harris D.E."/>
            <person name="Katzer F."/>
            <person name="Larke N."/>
            <person name="Lord A."/>
            <person name="Maser P."/>
            <person name="McKellar S."/>
            <person name="Mooney P."/>
            <person name="Morton F."/>
            <person name="Nene V."/>
            <person name="O'Neil S."/>
            <person name="Price C."/>
            <person name="Quail M.A."/>
            <person name="Rabbinowitsch E."/>
            <person name="Rawlings N.D."/>
            <person name="Rutter S."/>
            <person name="Saunders D."/>
            <person name="Seeger K."/>
            <person name="Shah T."/>
            <person name="Squares R."/>
            <person name="Squares S."/>
            <person name="Tivey A."/>
            <person name="Walker A.R."/>
            <person name="Woodward J."/>
            <person name="Dobbelaere D.A.E."/>
            <person name="Langsley G."/>
            <person name="Rajandream M.A."/>
            <person name="McKeever D."/>
            <person name="Shiels B."/>
            <person name="Tait A."/>
            <person name="Barrell B.G."/>
            <person name="Hall N."/>
        </authorList>
    </citation>
    <scope>NUCLEOTIDE SEQUENCE [LARGE SCALE GENOMIC DNA]</scope>
    <source>
        <strain evidence="3">Ankara</strain>
    </source>
</reference>